<dbReference type="Pfam" id="PF02518">
    <property type="entry name" value="HATPase_c"/>
    <property type="match status" value="1"/>
</dbReference>
<dbReference type="InterPro" id="IPR036890">
    <property type="entry name" value="HATPase_C_sf"/>
</dbReference>
<dbReference type="Gene3D" id="1.10.287.130">
    <property type="match status" value="1"/>
</dbReference>
<keyword evidence="12" id="KW-0902">Two-component regulatory system</keyword>
<keyword evidence="5 15" id="KW-0597">Phosphoprotein</keyword>
<feature type="modified residue" description="4-aspartylphosphate" evidence="15">
    <location>
        <position position="55"/>
    </location>
</feature>
<comment type="subcellular location">
    <subcellularLocation>
        <location evidence="2">Membrane</location>
    </subcellularLocation>
</comment>
<dbReference type="FunFam" id="3.30.565.10:FF:000010">
    <property type="entry name" value="Sensor histidine kinase RcsC"/>
    <property type="match status" value="1"/>
</dbReference>
<dbReference type="Gene3D" id="3.30.565.10">
    <property type="entry name" value="Histidine kinase-like ATPase, C-terminal domain"/>
    <property type="match status" value="1"/>
</dbReference>
<dbReference type="Proteomes" id="UP000006620">
    <property type="component" value="Chromosome"/>
</dbReference>
<evidence type="ECO:0000256" key="12">
    <source>
        <dbReference type="ARBA" id="ARBA00023012"/>
    </source>
</evidence>
<dbReference type="HOGENOM" id="CLU_000445_114_72_9"/>
<dbReference type="KEGG" id="pms:KNP414_07290"/>
<feature type="domain" description="Response regulatory" evidence="18">
    <location>
        <begin position="6"/>
        <end position="124"/>
    </location>
</feature>
<protein>
    <recommendedName>
        <fullName evidence="14">Circadian input-output histidine kinase CikA</fullName>
        <ecNumber evidence="4">2.7.13.3</ecNumber>
    </recommendedName>
</protein>
<evidence type="ECO:0000256" key="16">
    <source>
        <dbReference type="SAM" id="Coils"/>
    </source>
</evidence>
<evidence type="ECO:0000256" key="10">
    <source>
        <dbReference type="ARBA" id="ARBA00022840"/>
    </source>
</evidence>
<dbReference type="SUPFAM" id="SSF47384">
    <property type="entry name" value="Homodimeric domain of signal transducing histidine kinase"/>
    <property type="match status" value="1"/>
</dbReference>
<dbReference type="GO" id="GO:0016020">
    <property type="term" value="C:membrane"/>
    <property type="evidence" value="ECO:0007669"/>
    <property type="project" value="UniProtKB-SubCell"/>
</dbReference>
<evidence type="ECO:0000256" key="13">
    <source>
        <dbReference type="ARBA" id="ARBA00023136"/>
    </source>
</evidence>
<dbReference type="PROSITE" id="PS50109">
    <property type="entry name" value="HIS_KIN"/>
    <property type="match status" value="1"/>
</dbReference>
<dbReference type="FunFam" id="1.10.287.130:FF:000004">
    <property type="entry name" value="Ethylene receptor 1"/>
    <property type="match status" value="1"/>
</dbReference>
<dbReference type="AlphaFoldDB" id="F8FP21"/>
<dbReference type="PROSITE" id="PS50110">
    <property type="entry name" value="RESPONSE_REGULATORY"/>
    <property type="match status" value="1"/>
</dbReference>
<dbReference type="Gene3D" id="3.40.50.2300">
    <property type="match status" value="1"/>
</dbReference>
<comment type="catalytic activity">
    <reaction evidence="1">
        <text>ATP + protein L-histidine = ADP + protein N-phospho-L-histidine.</text>
        <dbReference type="EC" id="2.7.13.3"/>
    </reaction>
</comment>
<proteinExistence type="inferred from homology"/>
<reference evidence="19 20" key="2">
    <citation type="journal article" date="2013" name="Genome Announc.">
        <title>Genome Sequence of Growth-Improving Paenibacillus mucilaginosus Strain KNP414.</title>
        <authorList>
            <person name="Lu J.J."/>
            <person name="Wang J.F."/>
            <person name="Hu X.F."/>
        </authorList>
    </citation>
    <scope>NUCLEOTIDE SEQUENCE [LARGE SCALE GENOMIC DNA]</scope>
    <source>
        <strain evidence="19 20">KNP414</strain>
    </source>
</reference>
<dbReference type="CDD" id="cd16922">
    <property type="entry name" value="HATPase_EvgS-ArcB-TorS-like"/>
    <property type="match status" value="1"/>
</dbReference>
<keyword evidence="6" id="KW-0808">Transferase</keyword>
<accession>F8FP21</accession>
<evidence type="ECO:0000256" key="8">
    <source>
        <dbReference type="ARBA" id="ARBA00022741"/>
    </source>
</evidence>
<dbReference type="PATRIC" id="fig|1036673.3.peg.6804"/>
<dbReference type="InterPro" id="IPR005467">
    <property type="entry name" value="His_kinase_dom"/>
</dbReference>
<evidence type="ECO:0000256" key="1">
    <source>
        <dbReference type="ARBA" id="ARBA00000085"/>
    </source>
</evidence>
<dbReference type="GO" id="GO:0000155">
    <property type="term" value="F:phosphorelay sensor kinase activity"/>
    <property type="evidence" value="ECO:0007669"/>
    <property type="project" value="InterPro"/>
</dbReference>
<keyword evidence="13" id="KW-0472">Membrane</keyword>
<evidence type="ECO:0000256" key="14">
    <source>
        <dbReference type="ARBA" id="ARBA00074306"/>
    </source>
</evidence>
<dbReference type="Pfam" id="PF00072">
    <property type="entry name" value="Response_reg"/>
    <property type="match status" value="1"/>
</dbReference>
<dbReference type="InterPro" id="IPR011006">
    <property type="entry name" value="CheY-like_superfamily"/>
</dbReference>
<dbReference type="Pfam" id="PF00512">
    <property type="entry name" value="HisKA"/>
    <property type="match status" value="1"/>
</dbReference>
<dbReference type="InterPro" id="IPR003594">
    <property type="entry name" value="HATPase_dom"/>
</dbReference>
<dbReference type="GO" id="GO:0005524">
    <property type="term" value="F:ATP binding"/>
    <property type="evidence" value="ECO:0007669"/>
    <property type="project" value="UniProtKB-KW"/>
</dbReference>
<dbReference type="PANTHER" id="PTHR45339">
    <property type="entry name" value="HYBRID SIGNAL TRANSDUCTION HISTIDINE KINASE J"/>
    <property type="match status" value="1"/>
</dbReference>
<evidence type="ECO:0000313" key="20">
    <source>
        <dbReference type="Proteomes" id="UP000006620"/>
    </source>
</evidence>
<keyword evidence="8" id="KW-0547">Nucleotide-binding</keyword>
<dbReference type="SUPFAM" id="SSF52172">
    <property type="entry name" value="CheY-like"/>
    <property type="match status" value="1"/>
</dbReference>
<keyword evidence="16" id="KW-0175">Coiled coil</keyword>
<evidence type="ECO:0000256" key="15">
    <source>
        <dbReference type="PROSITE-ProRule" id="PRU00169"/>
    </source>
</evidence>
<sequence length="398" mass="44834">MEEPIRILLVDDQPENLLALEAVLEDQNYHLVKASSGEEALRCLLKHEFAVIVLDVQMPGMDGFETAQWIKSRERTKAVPIIFITAAPDEQDDYSFTAYSVGAIDYIVKPFVPHILKSKIEGFVSIYLAHKKLQQQTDLLNERTRELERAKVQAEQAAMAKSQFLAVMSHEIRTPLNGVIAMADLLEETDLNEEQREYTETIRRSGAALLYIINDILDLSKIESGKMELKEEAMNLRICLMETIEMFHAESRAKSLEMTYDIDPNVPECILGDESRLRQILINLIGNAVKFTDQGGVHVSVCEREREGQRLQLELRVADTGIGIPEEKRSLLFQPFSQVDSSMTRRYGGTGLGLAICRNLVHLMGGTIALGSSDRQGAEFIFTISVRTCEEHEYIGIS</sequence>
<keyword evidence="11" id="KW-1133">Transmembrane helix</keyword>
<dbReference type="InterPro" id="IPR003661">
    <property type="entry name" value="HisK_dim/P_dom"/>
</dbReference>
<dbReference type="SMART" id="SM00388">
    <property type="entry name" value="HisKA"/>
    <property type="match status" value="1"/>
</dbReference>
<gene>
    <name evidence="19" type="ordered locus">KNP414_07290</name>
</gene>
<evidence type="ECO:0000256" key="11">
    <source>
        <dbReference type="ARBA" id="ARBA00022989"/>
    </source>
</evidence>
<evidence type="ECO:0000259" key="17">
    <source>
        <dbReference type="PROSITE" id="PS50109"/>
    </source>
</evidence>
<reference evidence="20" key="1">
    <citation type="submission" date="2011-06" db="EMBL/GenBank/DDBJ databases">
        <title>Complete genome sequence of Paenibacillus mucilaginosus KNP414.</title>
        <authorList>
            <person name="Wang J."/>
            <person name="Hu S."/>
            <person name="Hu X."/>
            <person name="Zhang B."/>
            <person name="Dong D."/>
            <person name="Zhang S."/>
            <person name="Zhao K."/>
            <person name="Wu D."/>
        </authorList>
    </citation>
    <scope>NUCLEOTIDE SEQUENCE [LARGE SCALE GENOMIC DNA]</scope>
    <source>
        <strain evidence="20">KNP414</strain>
    </source>
</reference>
<dbReference type="PANTHER" id="PTHR45339:SF1">
    <property type="entry name" value="HYBRID SIGNAL TRANSDUCTION HISTIDINE KINASE J"/>
    <property type="match status" value="1"/>
</dbReference>
<dbReference type="EC" id="2.7.13.3" evidence="4"/>
<feature type="domain" description="Histidine kinase" evidence="17">
    <location>
        <begin position="167"/>
        <end position="388"/>
    </location>
</feature>
<evidence type="ECO:0000256" key="6">
    <source>
        <dbReference type="ARBA" id="ARBA00022679"/>
    </source>
</evidence>
<dbReference type="PRINTS" id="PR00344">
    <property type="entry name" value="BCTRLSENSOR"/>
</dbReference>
<evidence type="ECO:0000259" key="18">
    <source>
        <dbReference type="PROSITE" id="PS50110"/>
    </source>
</evidence>
<dbReference type="InterPro" id="IPR004358">
    <property type="entry name" value="Sig_transdc_His_kin-like_C"/>
</dbReference>
<evidence type="ECO:0000256" key="4">
    <source>
        <dbReference type="ARBA" id="ARBA00012438"/>
    </source>
</evidence>
<keyword evidence="10" id="KW-0067">ATP-binding</keyword>
<dbReference type="CDD" id="cd00082">
    <property type="entry name" value="HisKA"/>
    <property type="match status" value="1"/>
</dbReference>
<keyword evidence="7" id="KW-0812">Transmembrane</keyword>
<evidence type="ECO:0000256" key="5">
    <source>
        <dbReference type="ARBA" id="ARBA00022553"/>
    </source>
</evidence>
<dbReference type="SMART" id="SM00387">
    <property type="entry name" value="HATPase_c"/>
    <property type="match status" value="1"/>
</dbReference>
<dbReference type="EMBL" id="CP002869">
    <property type="protein sequence ID" value="AEI45800.1"/>
    <property type="molecule type" value="Genomic_DNA"/>
</dbReference>
<evidence type="ECO:0000256" key="7">
    <source>
        <dbReference type="ARBA" id="ARBA00022692"/>
    </source>
</evidence>
<keyword evidence="9 19" id="KW-0418">Kinase</keyword>
<dbReference type="InterPro" id="IPR036097">
    <property type="entry name" value="HisK_dim/P_sf"/>
</dbReference>
<comment type="similarity">
    <text evidence="3">In the N-terminal section; belongs to the phytochrome family.</text>
</comment>
<dbReference type="RefSeq" id="WP_013920941.1">
    <property type="nucleotide sequence ID" value="NC_015690.1"/>
</dbReference>
<evidence type="ECO:0000256" key="3">
    <source>
        <dbReference type="ARBA" id="ARBA00006402"/>
    </source>
</evidence>
<feature type="coiled-coil region" evidence="16">
    <location>
        <begin position="130"/>
        <end position="160"/>
    </location>
</feature>
<dbReference type="SUPFAM" id="SSF55874">
    <property type="entry name" value="ATPase domain of HSP90 chaperone/DNA topoisomerase II/histidine kinase"/>
    <property type="match status" value="1"/>
</dbReference>
<evidence type="ECO:0000256" key="9">
    <source>
        <dbReference type="ARBA" id="ARBA00022777"/>
    </source>
</evidence>
<evidence type="ECO:0000256" key="2">
    <source>
        <dbReference type="ARBA" id="ARBA00004370"/>
    </source>
</evidence>
<evidence type="ECO:0000313" key="19">
    <source>
        <dbReference type="EMBL" id="AEI45800.1"/>
    </source>
</evidence>
<name>F8FP21_PAEMK</name>
<organism evidence="19 20">
    <name type="scientific">Paenibacillus mucilaginosus (strain KNP414)</name>
    <dbReference type="NCBI Taxonomy" id="1036673"/>
    <lineage>
        <taxon>Bacteria</taxon>
        <taxon>Bacillati</taxon>
        <taxon>Bacillota</taxon>
        <taxon>Bacilli</taxon>
        <taxon>Bacillales</taxon>
        <taxon>Paenibacillaceae</taxon>
        <taxon>Paenibacillus</taxon>
    </lineage>
</organism>
<dbReference type="SMART" id="SM00448">
    <property type="entry name" value="REC"/>
    <property type="match status" value="1"/>
</dbReference>
<dbReference type="InterPro" id="IPR001789">
    <property type="entry name" value="Sig_transdc_resp-reg_receiver"/>
</dbReference>